<dbReference type="Pfam" id="PF02954">
    <property type="entry name" value="HTH_8"/>
    <property type="match status" value="1"/>
</dbReference>
<evidence type="ECO:0000256" key="3">
    <source>
        <dbReference type="ARBA" id="ARBA00022490"/>
    </source>
</evidence>
<feature type="domain" description="Sigma-54 factor interaction" evidence="19">
    <location>
        <begin position="144"/>
        <end position="373"/>
    </location>
</feature>
<evidence type="ECO:0000256" key="15">
    <source>
        <dbReference type="ARBA" id="ARBA00031910"/>
    </source>
</evidence>
<dbReference type="GO" id="GO:0005524">
    <property type="term" value="F:ATP binding"/>
    <property type="evidence" value="ECO:0007669"/>
    <property type="project" value="UniProtKB-KW"/>
</dbReference>
<sequence>MAKTVLVVDDDPTQRRLIQAVLDREGYAVVHAESGGEAIDRLTKGGGADVVLLDLVMPGLSGMEALAEMRTAGVATPVIVLTANGGIETVVKAMQAGAQDFFVKPVGPDRLLVGVRNALQMTQLTAEIGRLKKRATGRSSFDDMVGDSEPMRMVKALGQRAAKSSIPVLITGESGVGKEVIARALHGASDRAGKPFVAVNCGALPANLVESILFGHEKGAFTGAHEKHAGKFVEANGGTLFLDEIGELPLDMQVKLLRALQEGEVDPVGGKRPVKVDVRIVSATNRDPAQQVKEGAFREDLFYRLNVFPIEAPALRERREDIPALVEHFIARFNVEEGKRVAGCSPETLALLQGHDWPGNVRQLENAVYRALVLADSPLLQPHDFPAISGVAVPLDAVAAPRSGEHAPASASESASSDEDAQHDSPVRITDDRGHVRTLEQIERDLIQHAIEVYSGHMSEIARRLGIGRSTLYRKVREQGLEEQLKEAG</sequence>
<evidence type="ECO:0000313" key="22">
    <source>
        <dbReference type="Proteomes" id="UP000197024"/>
    </source>
</evidence>
<dbReference type="Pfam" id="PF00072">
    <property type="entry name" value="Response_reg"/>
    <property type="match status" value="1"/>
</dbReference>
<reference evidence="21 22" key="2">
    <citation type="submission" date="2017-06" db="EMBL/GenBank/DDBJ databases">
        <authorList>
            <person name="Kim H.J."/>
            <person name="Triplett B.A."/>
        </authorList>
    </citation>
    <scope>NUCLEOTIDE SEQUENCE [LARGE SCALE GENOMIC DNA]</scope>
    <source>
        <strain evidence="21 22">BZC3</strain>
    </source>
</reference>
<dbReference type="GO" id="GO:0043565">
    <property type="term" value="F:sequence-specific DNA binding"/>
    <property type="evidence" value="ECO:0007669"/>
    <property type="project" value="InterPro"/>
</dbReference>
<dbReference type="Gene3D" id="3.40.50.300">
    <property type="entry name" value="P-loop containing nucleotide triphosphate hydrolases"/>
    <property type="match status" value="1"/>
</dbReference>
<feature type="compositionally biased region" description="Basic and acidic residues" evidence="18">
    <location>
        <begin position="420"/>
        <end position="434"/>
    </location>
</feature>
<evidence type="ECO:0000256" key="7">
    <source>
        <dbReference type="ARBA" id="ARBA00022840"/>
    </source>
</evidence>
<keyword evidence="9" id="KW-0805">Transcription regulation</keyword>
<feature type="modified residue" description="4-aspartylphosphate" evidence="17">
    <location>
        <position position="54"/>
    </location>
</feature>
<keyword evidence="8" id="KW-0902">Two-component regulatory system</keyword>
<dbReference type="SMART" id="SM00382">
    <property type="entry name" value="AAA"/>
    <property type="match status" value="1"/>
</dbReference>
<feature type="compositionally biased region" description="Low complexity" evidence="18">
    <location>
        <begin position="406"/>
        <end position="415"/>
    </location>
</feature>
<dbReference type="InterPro" id="IPR003593">
    <property type="entry name" value="AAA+_ATPase"/>
</dbReference>
<evidence type="ECO:0000256" key="14">
    <source>
        <dbReference type="ARBA" id="ARBA00029881"/>
    </source>
</evidence>
<evidence type="ECO:0000256" key="12">
    <source>
        <dbReference type="ARBA" id="ARBA00023163"/>
    </source>
</evidence>
<dbReference type="InterPro" id="IPR011006">
    <property type="entry name" value="CheY-like_superfamily"/>
</dbReference>
<keyword evidence="4" id="KW-0678">Repressor</keyword>
<name>A0A1Z3LV13_BREDI</name>
<accession>A0A1Z3LV13</accession>
<dbReference type="GO" id="GO:0005737">
    <property type="term" value="C:cytoplasm"/>
    <property type="evidence" value="ECO:0007669"/>
    <property type="project" value="UniProtKB-SubCell"/>
</dbReference>
<organism evidence="21 22">
    <name type="scientific">Brevundimonas diminuta</name>
    <name type="common">Pseudomonas diminuta</name>
    <dbReference type="NCBI Taxonomy" id="293"/>
    <lineage>
        <taxon>Bacteria</taxon>
        <taxon>Pseudomonadati</taxon>
        <taxon>Pseudomonadota</taxon>
        <taxon>Alphaproteobacteria</taxon>
        <taxon>Caulobacterales</taxon>
        <taxon>Caulobacteraceae</taxon>
        <taxon>Brevundimonas</taxon>
    </lineage>
</organism>
<dbReference type="PRINTS" id="PR01590">
    <property type="entry name" value="HTHFIS"/>
</dbReference>
<dbReference type="InterPro" id="IPR002078">
    <property type="entry name" value="Sigma_54_int"/>
</dbReference>
<dbReference type="FunFam" id="3.40.50.300:FF:000006">
    <property type="entry name" value="DNA-binding transcriptional regulator NtrC"/>
    <property type="match status" value="1"/>
</dbReference>
<reference evidence="21 22" key="1">
    <citation type="submission" date="2017-06" db="EMBL/GenBank/DDBJ databases">
        <title>Biodegradation of gentamicin by bacterial consortia AMQD4 in synthetic medium and raw gentamicin sewage.</title>
        <authorList>
            <person name="Chang H."/>
            <person name="Feng Y."/>
            <person name="Li Z."/>
            <person name="Xue J."/>
            <person name="Cheng D."/>
        </authorList>
    </citation>
    <scope>NUCLEOTIDE SEQUENCE [LARGE SCALE GENOMIC DNA]</scope>
    <source>
        <strain evidence="21 22">BZC3</strain>
    </source>
</reference>
<evidence type="ECO:0000256" key="1">
    <source>
        <dbReference type="ARBA" id="ARBA00004496"/>
    </source>
</evidence>
<dbReference type="SUPFAM" id="SSF52540">
    <property type="entry name" value="P-loop containing nucleoside triphosphate hydrolases"/>
    <property type="match status" value="1"/>
</dbReference>
<dbReference type="Gene3D" id="1.10.10.60">
    <property type="entry name" value="Homeodomain-like"/>
    <property type="match status" value="1"/>
</dbReference>
<keyword evidence="10" id="KW-0238">DNA-binding</keyword>
<dbReference type="AlphaFoldDB" id="A0A1Z3LV13"/>
<dbReference type="Pfam" id="PF25601">
    <property type="entry name" value="AAA_lid_14"/>
    <property type="match status" value="1"/>
</dbReference>
<evidence type="ECO:0000259" key="20">
    <source>
        <dbReference type="PROSITE" id="PS50110"/>
    </source>
</evidence>
<dbReference type="Pfam" id="PF00158">
    <property type="entry name" value="Sigma54_activat"/>
    <property type="match status" value="1"/>
</dbReference>
<dbReference type="PROSITE" id="PS00675">
    <property type="entry name" value="SIGMA54_INTERACT_1"/>
    <property type="match status" value="1"/>
</dbReference>
<dbReference type="Gene3D" id="3.40.50.2300">
    <property type="match status" value="1"/>
</dbReference>
<evidence type="ECO:0000256" key="10">
    <source>
        <dbReference type="ARBA" id="ARBA00023125"/>
    </source>
</evidence>
<dbReference type="Proteomes" id="UP000197024">
    <property type="component" value="Chromosome"/>
</dbReference>
<feature type="region of interest" description="Disordered" evidence="18">
    <location>
        <begin position="402"/>
        <end position="434"/>
    </location>
</feature>
<evidence type="ECO:0000256" key="18">
    <source>
        <dbReference type="SAM" id="MobiDB-lite"/>
    </source>
</evidence>
<dbReference type="PANTHER" id="PTHR32071:SF95">
    <property type="entry name" value="DNA-BINDING TRANSCRIPTIONAL REGULATOR NTRC"/>
    <property type="match status" value="1"/>
</dbReference>
<evidence type="ECO:0000313" key="21">
    <source>
        <dbReference type="EMBL" id="ASD26009.1"/>
    </source>
</evidence>
<dbReference type="RefSeq" id="WP_088410088.1">
    <property type="nucleotide sequence ID" value="NZ_CP021995.1"/>
</dbReference>
<dbReference type="PROSITE" id="PS50110">
    <property type="entry name" value="RESPONSE_REGULATORY"/>
    <property type="match status" value="1"/>
</dbReference>
<dbReference type="InterPro" id="IPR025944">
    <property type="entry name" value="Sigma_54_int_dom_CS"/>
</dbReference>
<evidence type="ECO:0000256" key="4">
    <source>
        <dbReference type="ARBA" id="ARBA00022491"/>
    </source>
</evidence>
<dbReference type="CDD" id="cd00009">
    <property type="entry name" value="AAA"/>
    <property type="match status" value="1"/>
</dbReference>
<keyword evidence="13" id="KW-0535">Nitrogen fixation</keyword>
<evidence type="ECO:0000256" key="13">
    <source>
        <dbReference type="ARBA" id="ARBA00023231"/>
    </source>
</evidence>
<dbReference type="InterPro" id="IPR002197">
    <property type="entry name" value="HTH_Fis"/>
</dbReference>
<dbReference type="SUPFAM" id="SSF46689">
    <property type="entry name" value="Homeodomain-like"/>
    <property type="match status" value="1"/>
</dbReference>
<comment type="function">
    <text evidence="16">Member of the two-component regulatory system NtrB/NtrC, which controls expression of the nitrogen-regulated (ntr) genes in response to nitrogen limitation. Phosphorylated NtrC binds directly to DNA and stimulates the formation of open promoter-sigma54-RNA polymerase complexes.</text>
</comment>
<gene>
    <name evidence="21" type="ORF">CD943_03355</name>
</gene>
<comment type="subcellular location">
    <subcellularLocation>
        <location evidence="1">Cytoplasm</location>
    </subcellularLocation>
</comment>
<dbReference type="InterPro" id="IPR025662">
    <property type="entry name" value="Sigma_54_int_dom_ATP-bd_1"/>
</dbReference>
<keyword evidence="6" id="KW-0547">Nucleotide-binding</keyword>
<dbReference type="EMBL" id="CP021995">
    <property type="protein sequence ID" value="ASD26009.1"/>
    <property type="molecule type" value="Genomic_DNA"/>
</dbReference>
<evidence type="ECO:0000256" key="5">
    <source>
        <dbReference type="ARBA" id="ARBA00022553"/>
    </source>
</evidence>
<keyword evidence="5 17" id="KW-0597">Phosphoprotein</keyword>
<evidence type="ECO:0000256" key="17">
    <source>
        <dbReference type="PROSITE-ProRule" id="PRU00169"/>
    </source>
</evidence>
<evidence type="ECO:0000256" key="16">
    <source>
        <dbReference type="ARBA" id="ARBA00043886"/>
    </source>
</evidence>
<evidence type="ECO:0000256" key="2">
    <source>
        <dbReference type="ARBA" id="ARBA00019059"/>
    </source>
</evidence>
<keyword evidence="3" id="KW-0963">Cytoplasm</keyword>
<dbReference type="GO" id="GO:0000160">
    <property type="term" value="P:phosphorelay signal transduction system"/>
    <property type="evidence" value="ECO:0007669"/>
    <property type="project" value="UniProtKB-KW"/>
</dbReference>
<dbReference type="SUPFAM" id="SSF52172">
    <property type="entry name" value="CheY-like"/>
    <property type="match status" value="1"/>
</dbReference>
<proteinExistence type="predicted"/>
<dbReference type="InterPro" id="IPR058031">
    <property type="entry name" value="AAA_lid_NorR"/>
</dbReference>
<dbReference type="GO" id="GO:0006355">
    <property type="term" value="P:regulation of DNA-templated transcription"/>
    <property type="evidence" value="ECO:0007669"/>
    <property type="project" value="InterPro"/>
</dbReference>
<evidence type="ECO:0000256" key="11">
    <source>
        <dbReference type="ARBA" id="ARBA00023159"/>
    </source>
</evidence>
<keyword evidence="12" id="KW-0804">Transcription</keyword>
<evidence type="ECO:0000256" key="8">
    <source>
        <dbReference type="ARBA" id="ARBA00023012"/>
    </source>
</evidence>
<feature type="domain" description="Response regulatory" evidence="20">
    <location>
        <begin position="4"/>
        <end position="119"/>
    </location>
</feature>
<dbReference type="PROSITE" id="PS00676">
    <property type="entry name" value="SIGMA54_INTERACT_2"/>
    <property type="match status" value="1"/>
</dbReference>
<dbReference type="STRING" id="293.GCA_000988015_00475"/>
<dbReference type="PROSITE" id="PS00688">
    <property type="entry name" value="SIGMA54_INTERACT_3"/>
    <property type="match status" value="1"/>
</dbReference>
<dbReference type="InterPro" id="IPR025943">
    <property type="entry name" value="Sigma_54_int_dom_ATP-bd_2"/>
</dbReference>
<dbReference type="InterPro" id="IPR009057">
    <property type="entry name" value="Homeodomain-like_sf"/>
</dbReference>
<dbReference type="InterPro" id="IPR001789">
    <property type="entry name" value="Sig_transdc_resp-reg_receiver"/>
</dbReference>
<keyword evidence="7" id="KW-0067">ATP-binding</keyword>
<evidence type="ECO:0000256" key="6">
    <source>
        <dbReference type="ARBA" id="ARBA00022741"/>
    </source>
</evidence>
<dbReference type="Gene3D" id="1.10.8.60">
    <property type="match status" value="1"/>
</dbReference>
<dbReference type="SMART" id="SM00448">
    <property type="entry name" value="REC"/>
    <property type="match status" value="1"/>
</dbReference>
<dbReference type="PROSITE" id="PS50045">
    <property type="entry name" value="SIGMA54_INTERACT_4"/>
    <property type="match status" value="1"/>
</dbReference>
<evidence type="ECO:0000256" key="9">
    <source>
        <dbReference type="ARBA" id="ARBA00023015"/>
    </source>
</evidence>
<evidence type="ECO:0000259" key="19">
    <source>
        <dbReference type="PROSITE" id="PS50045"/>
    </source>
</evidence>
<keyword evidence="11" id="KW-0010">Activator</keyword>
<protein>
    <recommendedName>
        <fullName evidence="2">DNA-binding transcriptional regulator NtrC</fullName>
    </recommendedName>
    <alternativeName>
        <fullName evidence="14">Nitrogen regulation protein NR(I)</fullName>
    </alternativeName>
    <alternativeName>
        <fullName evidence="15">Nitrogen regulator I</fullName>
    </alternativeName>
</protein>
<dbReference type="PANTHER" id="PTHR32071">
    <property type="entry name" value="TRANSCRIPTIONAL REGULATORY PROTEIN"/>
    <property type="match status" value="1"/>
</dbReference>
<dbReference type="InterPro" id="IPR027417">
    <property type="entry name" value="P-loop_NTPase"/>
</dbReference>